<keyword evidence="7" id="KW-0807">Transducer</keyword>
<feature type="transmembrane region" description="Helical" evidence="8">
    <location>
        <begin position="219"/>
        <end position="247"/>
    </location>
</feature>
<dbReference type="PROSITE" id="PS50262">
    <property type="entry name" value="G_PROTEIN_RECEP_F1_2"/>
    <property type="match status" value="1"/>
</dbReference>
<evidence type="ECO:0000259" key="9">
    <source>
        <dbReference type="PROSITE" id="PS50262"/>
    </source>
</evidence>
<feature type="transmembrane region" description="Helical" evidence="8">
    <location>
        <begin position="52"/>
        <end position="74"/>
    </location>
</feature>
<keyword evidence="3 8" id="KW-1133">Transmembrane helix</keyword>
<keyword evidence="4" id="KW-0297">G-protein coupled receptor</keyword>
<dbReference type="GO" id="GO:0016020">
    <property type="term" value="C:membrane"/>
    <property type="evidence" value="ECO:0007669"/>
    <property type="project" value="UniProtKB-SubCell"/>
</dbReference>
<dbReference type="InterPro" id="IPR017452">
    <property type="entry name" value="GPCR_Rhodpsn_7TM"/>
</dbReference>
<dbReference type="PRINTS" id="PR00237">
    <property type="entry name" value="GPCRRHODOPSN"/>
</dbReference>
<dbReference type="PANTHER" id="PTHR45695:SF9">
    <property type="entry name" value="LEUCOKININ RECEPTOR"/>
    <property type="match status" value="1"/>
</dbReference>
<comment type="subcellular location">
    <subcellularLocation>
        <location evidence="1">Membrane</location>
        <topology evidence="1">Multi-pass membrane protein</topology>
    </subcellularLocation>
</comment>
<dbReference type="InterPro" id="IPR000276">
    <property type="entry name" value="GPCR_Rhodpsn"/>
</dbReference>
<sequence length="359" mass="40392">MDQLPDFYSYRIFFENRNLTAQSKSTLNLSEATEILTEFKNSLFTLKTFTTVLLLTLYAPVFLFGLAGNFLIIASISAEKAKRSKMYFMINLALADLAVTLLCIPTSVGTIVYGLWVYGRFLCKFIAFFQGVAVAVSIFSMMAMGIDLYISLQHPAAKVRLSSTSAKSFALICIMWIVAASFMGPLIYIRDIDTLDIPYSTDLTFCIEKWPHDRDRQAYGVFLLFAVFIIPAFIIGACYGHVGKALLKTDMHRSGSNTTIHRLINRKLAARMIIILIVAFLVCWLPYNVLSALADLENGPELPRALPFVLWLGHAHSAINPAMYWLMNKRFRESVCGMVKAVRINHCISTETISMAEYM</sequence>
<dbReference type="GO" id="GO:0004930">
    <property type="term" value="F:G protein-coupled receptor activity"/>
    <property type="evidence" value="ECO:0007669"/>
    <property type="project" value="UniProtKB-KW"/>
</dbReference>
<evidence type="ECO:0000313" key="10">
    <source>
        <dbReference type="EMBL" id="KAL3865829.1"/>
    </source>
</evidence>
<feature type="transmembrane region" description="Helical" evidence="8">
    <location>
        <begin position="268"/>
        <end position="287"/>
    </location>
</feature>
<dbReference type="SUPFAM" id="SSF81321">
    <property type="entry name" value="Family A G protein-coupled receptor-like"/>
    <property type="match status" value="1"/>
</dbReference>
<evidence type="ECO:0000256" key="6">
    <source>
        <dbReference type="ARBA" id="ARBA00023170"/>
    </source>
</evidence>
<feature type="transmembrane region" description="Helical" evidence="8">
    <location>
        <begin position="169"/>
        <end position="189"/>
    </location>
</feature>
<feature type="transmembrane region" description="Helical" evidence="8">
    <location>
        <begin position="307"/>
        <end position="326"/>
    </location>
</feature>
<dbReference type="Pfam" id="PF00001">
    <property type="entry name" value="7tm_1"/>
    <property type="match status" value="1"/>
</dbReference>
<keyword evidence="11" id="KW-1185">Reference proteome</keyword>
<evidence type="ECO:0000256" key="1">
    <source>
        <dbReference type="ARBA" id="ARBA00004141"/>
    </source>
</evidence>
<dbReference type="PANTHER" id="PTHR45695">
    <property type="entry name" value="LEUCOKININ RECEPTOR-RELATED"/>
    <property type="match status" value="1"/>
</dbReference>
<accession>A0ABD3VW40</accession>
<organism evidence="10 11">
    <name type="scientific">Sinanodonta woodiana</name>
    <name type="common">Chinese pond mussel</name>
    <name type="synonym">Anodonta woodiana</name>
    <dbReference type="NCBI Taxonomy" id="1069815"/>
    <lineage>
        <taxon>Eukaryota</taxon>
        <taxon>Metazoa</taxon>
        <taxon>Spiralia</taxon>
        <taxon>Lophotrochozoa</taxon>
        <taxon>Mollusca</taxon>
        <taxon>Bivalvia</taxon>
        <taxon>Autobranchia</taxon>
        <taxon>Heteroconchia</taxon>
        <taxon>Palaeoheterodonta</taxon>
        <taxon>Unionida</taxon>
        <taxon>Unionoidea</taxon>
        <taxon>Unionidae</taxon>
        <taxon>Unioninae</taxon>
        <taxon>Sinanodonta</taxon>
    </lineage>
</organism>
<dbReference type="AlphaFoldDB" id="A0ABD3VW40"/>
<keyword evidence="2 8" id="KW-0812">Transmembrane</keyword>
<feature type="transmembrane region" description="Helical" evidence="8">
    <location>
        <begin position="125"/>
        <end position="149"/>
    </location>
</feature>
<dbReference type="Gene3D" id="1.20.1070.10">
    <property type="entry name" value="Rhodopsin 7-helix transmembrane proteins"/>
    <property type="match status" value="1"/>
</dbReference>
<comment type="caution">
    <text evidence="10">The sequence shown here is derived from an EMBL/GenBank/DDBJ whole genome shotgun (WGS) entry which is preliminary data.</text>
</comment>
<evidence type="ECO:0000256" key="5">
    <source>
        <dbReference type="ARBA" id="ARBA00023136"/>
    </source>
</evidence>
<feature type="domain" description="G-protein coupled receptors family 1 profile" evidence="9">
    <location>
        <begin position="68"/>
        <end position="324"/>
    </location>
</feature>
<evidence type="ECO:0000256" key="4">
    <source>
        <dbReference type="ARBA" id="ARBA00023040"/>
    </source>
</evidence>
<keyword evidence="6" id="KW-0675">Receptor</keyword>
<dbReference type="EMBL" id="JBJQND010000009">
    <property type="protein sequence ID" value="KAL3865829.1"/>
    <property type="molecule type" value="Genomic_DNA"/>
</dbReference>
<feature type="transmembrane region" description="Helical" evidence="8">
    <location>
        <begin position="86"/>
        <end position="119"/>
    </location>
</feature>
<evidence type="ECO:0000256" key="7">
    <source>
        <dbReference type="ARBA" id="ARBA00023224"/>
    </source>
</evidence>
<evidence type="ECO:0000256" key="2">
    <source>
        <dbReference type="ARBA" id="ARBA00022692"/>
    </source>
</evidence>
<evidence type="ECO:0000313" key="11">
    <source>
        <dbReference type="Proteomes" id="UP001634394"/>
    </source>
</evidence>
<protein>
    <recommendedName>
        <fullName evidence="9">G-protein coupled receptors family 1 profile domain-containing protein</fullName>
    </recommendedName>
</protein>
<gene>
    <name evidence="10" type="ORF">ACJMK2_043179</name>
</gene>
<evidence type="ECO:0000256" key="3">
    <source>
        <dbReference type="ARBA" id="ARBA00022989"/>
    </source>
</evidence>
<evidence type="ECO:0000256" key="8">
    <source>
        <dbReference type="SAM" id="Phobius"/>
    </source>
</evidence>
<dbReference type="Proteomes" id="UP001634394">
    <property type="component" value="Unassembled WGS sequence"/>
</dbReference>
<keyword evidence="5 8" id="KW-0472">Membrane</keyword>
<name>A0ABD3VW40_SINWO</name>
<proteinExistence type="predicted"/>
<reference evidence="10 11" key="1">
    <citation type="submission" date="2024-11" db="EMBL/GenBank/DDBJ databases">
        <title>Chromosome-level genome assembly of the freshwater bivalve Anodonta woodiana.</title>
        <authorList>
            <person name="Chen X."/>
        </authorList>
    </citation>
    <scope>NUCLEOTIDE SEQUENCE [LARGE SCALE GENOMIC DNA]</scope>
    <source>
        <strain evidence="10">MN2024</strain>
        <tissue evidence="10">Gills</tissue>
    </source>
</reference>